<proteinExistence type="predicted"/>
<name>A0ABW3P516_9SPHN</name>
<dbReference type="Proteomes" id="UP001597203">
    <property type="component" value="Unassembled WGS sequence"/>
</dbReference>
<organism evidence="1 2">
    <name type="scientific">Sphingobium olei</name>
    <dbReference type="NCBI Taxonomy" id="420955"/>
    <lineage>
        <taxon>Bacteria</taxon>
        <taxon>Pseudomonadati</taxon>
        <taxon>Pseudomonadota</taxon>
        <taxon>Alphaproteobacteria</taxon>
        <taxon>Sphingomonadales</taxon>
        <taxon>Sphingomonadaceae</taxon>
        <taxon>Sphingobium</taxon>
    </lineage>
</organism>
<accession>A0ABW3P516</accession>
<evidence type="ECO:0000313" key="2">
    <source>
        <dbReference type="Proteomes" id="UP001597203"/>
    </source>
</evidence>
<protein>
    <recommendedName>
        <fullName evidence="3">Antibiotic biosynthesis monooxygenase</fullName>
    </recommendedName>
</protein>
<comment type="caution">
    <text evidence="1">The sequence shown here is derived from an EMBL/GenBank/DDBJ whole genome shotgun (WGS) entry which is preliminary data.</text>
</comment>
<sequence length="100" mass="10579">MTVSPAGTITRALDVLREAAAMKSQARTRGVALALWVLRGHCPDEWLVAFWDAAGSDHEIGRSQGMHAAYNGIVRQVRTRGGLSQAAAPLQLATVGPISS</sequence>
<evidence type="ECO:0000313" key="1">
    <source>
        <dbReference type="EMBL" id="MFD1106188.1"/>
    </source>
</evidence>
<gene>
    <name evidence="1" type="ORF">ACFQ24_15075</name>
</gene>
<dbReference type="RefSeq" id="WP_380912653.1">
    <property type="nucleotide sequence ID" value="NZ_JBHTLS010000131.1"/>
</dbReference>
<dbReference type="EMBL" id="JBHTLS010000131">
    <property type="protein sequence ID" value="MFD1106188.1"/>
    <property type="molecule type" value="Genomic_DNA"/>
</dbReference>
<keyword evidence="2" id="KW-1185">Reference proteome</keyword>
<reference evidence="2" key="1">
    <citation type="journal article" date="2019" name="Int. J. Syst. Evol. Microbiol.">
        <title>The Global Catalogue of Microorganisms (GCM) 10K type strain sequencing project: providing services to taxonomists for standard genome sequencing and annotation.</title>
        <authorList>
            <consortium name="The Broad Institute Genomics Platform"/>
            <consortium name="The Broad Institute Genome Sequencing Center for Infectious Disease"/>
            <person name="Wu L."/>
            <person name="Ma J."/>
        </authorList>
    </citation>
    <scope>NUCLEOTIDE SEQUENCE [LARGE SCALE GENOMIC DNA]</scope>
    <source>
        <strain evidence="2">CCUG 54329</strain>
    </source>
</reference>
<evidence type="ECO:0008006" key="3">
    <source>
        <dbReference type="Google" id="ProtNLM"/>
    </source>
</evidence>